<keyword evidence="2" id="KW-0808">Transferase</keyword>
<evidence type="ECO:0000259" key="1">
    <source>
        <dbReference type="Pfam" id="PF01636"/>
    </source>
</evidence>
<evidence type="ECO:0000313" key="3">
    <source>
        <dbReference type="Proteomes" id="UP000295636"/>
    </source>
</evidence>
<dbReference type="Pfam" id="PF01636">
    <property type="entry name" value="APH"/>
    <property type="match status" value="1"/>
</dbReference>
<protein>
    <submittedName>
        <fullName evidence="2">Aminoglycoside phosphotransferase family protein</fullName>
    </submittedName>
</protein>
<dbReference type="AlphaFoldDB" id="A0A4R5KZT5"/>
<sequence>MTKPLSDVELPARVRQWAIDSVGRAASVVSTRQLHGGMSTTIHSVALRVDGTVRHVVVRQFDNEAWLLEEPDLALHEAESLRRAARTGLRTPQLIALDETGGSCGLPVVMMSRLEGSVVLRPSEMDRWLRGLAATLAQLHAAAADDFPWDYFTYTDPFSLQIPAWSSCPQQWSDAIRIVQGPRPAFEPRFIHRDYHPGNVLWEQDAVSGVVDWVNACRGPAGIDIGHCRVNLAQLYGVEEADAFLSAYIEFAGPSFRYAPYWDLLSLVDILSDSPAVYEGWTALGMTGLTDKLMEERLDAYLLSLMRRTSEA</sequence>
<accession>A0A4R5KZT5</accession>
<dbReference type="InterPro" id="IPR011009">
    <property type="entry name" value="Kinase-like_dom_sf"/>
</dbReference>
<dbReference type="EMBL" id="SMRT01000001">
    <property type="protein sequence ID" value="TDG00766.1"/>
    <property type="molecule type" value="Genomic_DNA"/>
</dbReference>
<feature type="domain" description="Aminoglycoside phosphotransferase" evidence="1">
    <location>
        <begin position="45"/>
        <end position="252"/>
    </location>
</feature>
<comment type="caution">
    <text evidence="2">The sequence shown here is derived from an EMBL/GenBank/DDBJ whole genome shotgun (WGS) entry which is preliminary data.</text>
</comment>
<dbReference type="Proteomes" id="UP000295636">
    <property type="component" value="Unassembled WGS sequence"/>
</dbReference>
<dbReference type="OrthoDB" id="334783at2"/>
<dbReference type="PANTHER" id="PTHR21310:SF40">
    <property type="entry name" value="AMINOGLYCOSIDE PHOSPHOTRANSFERASE DOMAIN-CONTAINING PROTEIN-RELATED"/>
    <property type="match status" value="1"/>
</dbReference>
<dbReference type="GO" id="GO:0016740">
    <property type="term" value="F:transferase activity"/>
    <property type="evidence" value="ECO:0007669"/>
    <property type="project" value="UniProtKB-KW"/>
</dbReference>
<proteinExistence type="predicted"/>
<dbReference type="InterPro" id="IPR002575">
    <property type="entry name" value="Aminoglycoside_PTrfase"/>
</dbReference>
<dbReference type="RefSeq" id="WP_133225476.1">
    <property type="nucleotide sequence ID" value="NZ_SMRT01000001.1"/>
</dbReference>
<evidence type="ECO:0000313" key="2">
    <source>
        <dbReference type="EMBL" id="TDG00766.1"/>
    </source>
</evidence>
<dbReference type="InterPro" id="IPR051678">
    <property type="entry name" value="AGP_Transferase"/>
</dbReference>
<dbReference type="SUPFAM" id="SSF56112">
    <property type="entry name" value="Protein kinase-like (PK-like)"/>
    <property type="match status" value="1"/>
</dbReference>
<keyword evidence="3" id="KW-1185">Reference proteome</keyword>
<dbReference type="Gene3D" id="3.90.1200.10">
    <property type="match status" value="1"/>
</dbReference>
<dbReference type="PANTHER" id="PTHR21310">
    <property type="entry name" value="AMINOGLYCOSIDE PHOSPHOTRANSFERASE-RELATED-RELATED"/>
    <property type="match status" value="1"/>
</dbReference>
<name>A0A4R5KZT5_9BACL</name>
<reference evidence="2 3" key="1">
    <citation type="submission" date="2019-03" db="EMBL/GenBank/DDBJ databases">
        <title>This is whole genome sequence of Paenibacillus sp MS74 strain.</title>
        <authorList>
            <person name="Trinh H.N."/>
        </authorList>
    </citation>
    <scope>NUCLEOTIDE SEQUENCE [LARGE SCALE GENOMIC DNA]</scope>
    <source>
        <strain evidence="2 3">MS74</strain>
    </source>
</reference>
<gene>
    <name evidence="2" type="ORF">E1757_03870</name>
</gene>
<organism evidence="2 3">
    <name type="scientific">Paenibacillus piri</name>
    <dbReference type="NCBI Taxonomy" id="2547395"/>
    <lineage>
        <taxon>Bacteria</taxon>
        <taxon>Bacillati</taxon>
        <taxon>Bacillota</taxon>
        <taxon>Bacilli</taxon>
        <taxon>Bacillales</taxon>
        <taxon>Paenibacillaceae</taxon>
        <taxon>Paenibacillus</taxon>
    </lineage>
</organism>